<dbReference type="Pfam" id="PF17963">
    <property type="entry name" value="Big_9"/>
    <property type="match status" value="1"/>
</dbReference>
<dbReference type="GO" id="GO:0008270">
    <property type="term" value="F:zinc ion binding"/>
    <property type="evidence" value="ECO:0007669"/>
    <property type="project" value="InterPro"/>
</dbReference>
<keyword evidence="9" id="KW-1185">Reference proteome</keyword>
<dbReference type="AlphaFoldDB" id="A0A9X2JN71"/>
<dbReference type="GO" id="GO:0005509">
    <property type="term" value="F:calcium ion binding"/>
    <property type="evidence" value="ECO:0007669"/>
    <property type="project" value="InterPro"/>
</dbReference>
<dbReference type="Gene3D" id="3.40.390.10">
    <property type="entry name" value="Collagenase (Catalytic Domain)"/>
    <property type="match status" value="1"/>
</dbReference>
<dbReference type="GO" id="GO:0006508">
    <property type="term" value="P:proteolysis"/>
    <property type="evidence" value="ECO:0007669"/>
    <property type="project" value="UniProtKB-KW"/>
</dbReference>
<feature type="region of interest" description="Disordered" evidence="5">
    <location>
        <begin position="569"/>
        <end position="592"/>
    </location>
</feature>
<dbReference type="InterPro" id="IPR018511">
    <property type="entry name" value="Hemolysin-typ_Ca-bd_CS"/>
</dbReference>
<dbReference type="Gene3D" id="2.60.40.2080">
    <property type="match status" value="2"/>
</dbReference>
<sequence>MCTICQALNPSITTLDFHGLETPGDALAATSGSSSGSLSASLPTYTTDQIASYLTDGYWQDTGRSARAFDVTTGDTLMVDLSGLGSGGQAAVRNALNAWSAASGLNFEETSSNTTAANYPLVHESGDAGANTGGAQKISVNQTFRGKVGSAGDKDWIAVEVEAGKTYSVSLKGTGGTGSLSDTVVQLFDSSGGFVNQNDDRSPDDRSSALSFTAEKDGVYYVAAGGYGSKTGSYDMTVTQGRSNSAPDITFRENDSGAFSTSYTSGGTITSSVVNVSADWSRYGAYYQQTYIHEIGHALGLGHGGNYNGSASFSTAHYANDSYQMSLMSYFNQSANPNVNASKVDVQTPQLADVLAIQNLYGQPTTTRTGDTIYGDDTNTTDFGMGLRGDRAATIVDSGGTDTINFGKRSASQKLDLNTERFSNIDGKVGNLAIARGTVIENAITGSGNDKIIGNSANNILIGNGGNDSLIGNDGNDTLVGGAGSDSLSGGEGTDRAVFDGKSSDYSIHYDASAANGGAVRIQQGNGAIDTLSSIEKLDFGDTSIDMATLLGQLKAKYGAIAAGSSQSHKASLDQSVSTNQGPDARNDAATTKNSKAVVIKVVANDTDPDGDKLSVTGVDGSGLRGSVKVNSDGTVTYDPGTAFDGLSKGQSATETFTYTVDDGHGGRDTAQVSVRIDGTYVAPAPVAPSEPVAPDSTDGGHMEIGSTQISQENGSTWQRVGFSAAIENAAVVMGPISFNGVESAVTRVRNVTSTGFEFQIDEWDYLDGRHLSESVSWMAGSIGSHVMDDGSKVTFGATQANGGNIKSVALDGFSSNPTMFGQLAADNGSNSLVHRFVDSGRDGFGFKVQAEEGHGGDVGGKGTFYYAGVEAASGSTVLRGGTADIDHSASSVATGVGNRAILADMQSFNGQDTAGLRYQVDSSGRLKIHVMEEQSKDGEMIHAKESVGWFAAKEGRYALRSDQNSGNDADSSDTVIDGSRMQIGTLQVTQDNASQWHHVTFDDAIDAATVVMGPASGNGKDALTLRVRDVTSEGFSFQVDEWDYLDGVHATETISWMAGTAGDHQLTDGTRISFGSKAVSSTDGGQVTLAGFSDAPLVFGQVSGDTESRAMTHRIENADNDSFDFFFDLEEAQRGQGSSATSGNFDWAALDSSADSILFRTGTLDTDHDGTRVLSDQSLDDAFFADMLTSNGQDTVNLRYDQSGGNVHIRLYEEQSGDAELVHTNETIGWMTAQNGVYDLV</sequence>
<dbReference type="Gene3D" id="2.60.40.2810">
    <property type="match status" value="1"/>
</dbReference>
<comment type="caution">
    <text evidence="8">The sequence shown here is derived from an EMBL/GenBank/DDBJ whole genome shotgun (WGS) entry which is preliminary data.</text>
</comment>
<dbReference type="GO" id="GO:0031012">
    <property type="term" value="C:extracellular matrix"/>
    <property type="evidence" value="ECO:0007669"/>
    <property type="project" value="InterPro"/>
</dbReference>
<dbReference type="Gene3D" id="2.150.10.10">
    <property type="entry name" value="Serralysin-like metalloprotease, C-terminal"/>
    <property type="match status" value="1"/>
</dbReference>
<dbReference type="Gene3D" id="2.60.120.380">
    <property type="match status" value="1"/>
</dbReference>
<dbReference type="PRINTS" id="PR00313">
    <property type="entry name" value="CABNDNGRPT"/>
</dbReference>
<comment type="subcellular location">
    <subcellularLocation>
        <location evidence="2">Secreted</location>
    </subcellularLocation>
</comment>
<evidence type="ECO:0000256" key="3">
    <source>
        <dbReference type="ARBA" id="ARBA00022525"/>
    </source>
</evidence>
<feature type="domain" description="Peptidase C-terminal archaeal/bacterial" evidence="6">
    <location>
        <begin position="153"/>
        <end position="223"/>
    </location>
</feature>
<evidence type="ECO:0000259" key="6">
    <source>
        <dbReference type="Pfam" id="PF04151"/>
    </source>
</evidence>
<dbReference type="SUPFAM" id="SSF55486">
    <property type="entry name" value="Metalloproteases ('zincins'), catalytic domain"/>
    <property type="match status" value="1"/>
</dbReference>
<dbReference type="InterPro" id="IPR010221">
    <property type="entry name" value="VCBS_dom"/>
</dbReference>
<dbReference type="EMBL" id="JAMYXC010000112">
    <property type="protein sequence ID" value="MCP1168372.1"/>
    <property type="molecule type" value="Genomic_DNA"/>
</dbReference>
<evidence type="ECO:0000256" key="4">
    <source>
        <dbReference type="ARBA" id="ARBA00022737"/>
    </source>
</evidence>
<dbReference type="InterPro" id="IPR013858">
    <property type="entry name" value="Peptidase_M10B_C"/>
</dbReference>
<comment type="cofactor">
    <cofactor evidence="1">
        <name>Ca(2+)</name>
        <dbReference type="ChEBI" id="CHEBI:29108"/>
    </cofactor>
</comment>
<name>A0A9X2JN71_9RHOB</name>
<dbReference type="GO" id="GO:0004222">
    <property type="term" value="F:metalloendopeptidase activity"/>
    <property type="evidence" value="ECO:0007669"/>
    <property type="project" value="InterPro"/>
</dbReference>
<proteinExistence type="predicted"/>
<dbReference type="InterPro" id="IPR007280">
    <property type="entry name" value="Peptidase_C_arc/bac"/>
</dbReference>
<organism evidence="8 9">
    <name type="scientific">Limimaricola litoreus</name>
    <dbReference type="NCBI Taxonomy" id="2955316"/>
    <lineage>
        <taxon>Bacteria</taxon>
        <taxon>Pseudomonadati</taxon>
        <taxon>Pseudomonadota</taxon>
        <taxon>Alphaproteobacteria</taxon>
        <taxon>Rhodobacterales</taxon>
        <taxon>Paracoccaceae</taxon>
        <taxon>Limimaricola</taxon>
    </lineage>
</organism>
<dbReference type="Pfam" id="PF04151">
    <property type="entry name" value="PPC"/>
    <property type="match status" value="1"/>
</dbReference>
<dbReference type="RefSeq" id="WP_253331220.1">
    <property type="nucleotide sequence ID" value="NZ_JAMYXC010000112.1"/>
</dbReference>
<feature type="compositionally biased region" description="Polar residues" evidence="5">
    <location>
        <begin position="569"/>
        <end position="582"/>
    </location>
</feature>
<evidence type="ECO:0000313" key="8">
    <source>
        <dbReference type="EMBL" id="MCP1168372.1"/>
    </source>
</evidence>
<dbReference type="Proteomes" id="UP001139477">
    <property type="component" value="Unassembled WGS sequence"/>
</dbReference>
<dbReference type="Pfam" id="PF00353">
    <property type="entry name" value="HemolysinCabind"/>
    <property type="match status" value="1"/>
</dbReference>
<keyword evidence="3" id="KW-0964">Secreted</keyword>
<evidence type="ECO:0000259" key="7">
    <source>
        <dbReference type="Pfam" id="PF08548"/>
    </source>
</evidence>
<dbReference type="NCBIfam" id="TIGR01965">
    <property type="entry name" value="VCBS_repeat"/>
    <property type="match status" value="1"/>
</dbReference>
<gene>
    <name evidence="8" type="ORF">NHG85_07510</name>
</gene>
<dbReference type="InterPro" id="IPR001343">
    <property type="entry name" value="Hemolysn_Ca-bd"/>
</dbReference>
<dbReference type="PROSITE" id="PS00330">
    <property type="entry name" value="HEMOLYSIN_CALCIUM"/>
    <property type="match status" value="2"/>
</dbReference>
<keyword evidence="4" id="KW-0677">Repeat</keyword>
<evidence type="ECO:0000256" key="2">
    <source>
        <dbReference type="ARBA" id="ARBA00004613"/>
    </source>
</evidence>
<dbReference type="InterPro" id="IPR037221">
    <property type="entry name" value="H-type_lectin_dom_sf"/>
</dbReference>
<evidence type="ECO:0000256" key="5">
    <source>
        <dbReference type="SAM" id="MobiDB-lite"/>
    </source>
</evidence>
<reference evidence="8" key="1">
    <citation type="submission" date="2022-06" db="EMBL/GenBank/DDBJ databases">
        <title>Limimaricola sediminis sp. nov., isolated from an intertidal sediment.</title>
        <authorList>
            <person name="Shao X."/>
        </authorList>
    </citation>
    <scope>NUCLEOTIDE SEQUENCE</scope>
    <source>
        <strain evidence="8">ASW11-118</strain>
    </source>
</reference>
<dbReference type="SUPFAM" id="SSF51120">
    <property type="entry name" value="beta-Roll"/>
    <property type="match status" value="1"/>
</dbReference>
<dbReference type="Pfam" id="PF08548">
    <property type="entry name" value="Peptidase_M10_C"/>
    <property type="match status" value="1"/>
</dbReference>
<dbReference type="InterPro" id="IPR011049">
    <property type="entry name" value="Serralysin-like_metalloprot_C"/>
</dbReference>
<evidence type="ECO:0000256" key="1">
    <source>
        <dbReference type="ARBA" id="ARBA00001913"/>
    </source>
</evidence>
<accession>A0A9X2JN71</accession>
<feature type="domain" description="Peptidase M10 serralysin C-terminal" evidence="7">
    <location>
        <begin position="366"/>
        <end position="489"/>
    </location>
</feature>
<protein>
    <submittedName>
        <fullName evidence="8">M10 family metallopeptidase C-terminal domain-containing protein</fullName>
    </submittedName>
</protein>
<dbReference type="InterPro" id="IPR024079">
    <property type="entry name" value="MetalloPept_cat_dom_sf"/>
</dbReference>
<dbReference type="GO" id="GO:0005615">
    <property type="term" value="C:extracellular space"/>
    <property type="evidence" value="ECO:0007669"/>
    <property type="project" value="InterPro"/>
</dbReference>
<evidence type="ECO:0000313" key="9">
    <source>
        <dbReference type="Proteomes" id="UP001139477"/>
    </source>
</evidence>